<sequence>MLTTDQTRLQVQTSTTRKVSTWMTLASHSNIAGLIQILVSTSVPLFVTSSVHSSATVLELGAGYSNLWLKDPTQKNSPAYSITKGWTPGGSVVMVTGIERPSVSSVCA</sequence>
<proteinExistence type="predicted"/>
<gene>
    <name evidence="1" type="ORF">PoB_002396500</name>
</gene>
<protein>
    <submittedName>
        <fullName evidence="1">Uncharacterized protein</fullName>
    </submittedName>
</protein>
<comment type="caution">
    <text evidence="1">The sequence shown here is derived from an EMBL/GenBank/DDBJ whole genome shotgun (WGS) entry which is preliminary data.</text>
</comment>
<evidence type="ECO:0000313" key="2">
    <source>
        <dbReference type="Proteomes" id="UP000735302"/>
    </source>
</evidence>
<name>A0AAV3ZP24_9GAST</name>
<reference evidence="1 2" key="1">
    <citation type="journal article" date="2021" name="Elife">
        <title>Chloroplast acquisition without the gene transfer in kleptoplastic sea slugs, Plakobranchus ocellatus.</title>
        <authorList>
            <person name="Maeda T."/>
            <person name="Takahashi S."/>
            <person name="Yoshida T."/>
            <person name="Shimamura S."/>
            <person name="Takaki Y."/>
            <person name="Nagai Y."/>
            <person name="Toyoda A."/>
            <person name="Suzuki Y."/>
            <person name="Arimoto A."/>
            <person name="Ishii H."/>
            <person name="Satoh N."/>
            <person name="Nishiyama T."/>
            <person name="Hasebe M."/>
            <person name="Maruyama T."/>
            <person name="Minagawa J."/>
            <person name="Obokata J."/>
            <person name="Shigenobu S."/>
        </authorList>
    </citation>
    <scope>NUCLEOTIDE SEQUENCE [LARGE SCALE GENOMIC DNA]</scope>
</reference>
<evidence type="ECO:0000313" key="1">
    <source>
        <dbReference type="EMBL" id="GFN97459.1"/>
    </source>
</evidence>
<accession>A0AAV3ZP24</accession>
<organism evidence="1 2">
    <name type="scientific">Plakobranchus ocellatus</name>
    <dbReference type="NCBI Taxonomy" id="259542"/>
    <lineage>
        <taxon>Eukaryota</taxon>
        <taxon>Metazoa</taxon>
        <taxon>Spiralia</taxon>
        <taxon>Lophotrochozoa</taxon>
        <taxon>Mollusca</taxon>
        <taxon>Gastropoda</taxon>
        <taxon>Heterobranchia</taxon>
        <taxon>Euthyneura</taxon>
        <taxon>Panpulmonata</taxon>
        <taxon>Sacoglossa</taxon>
        <taxon>Placobranchoidea</taxon>
        <taxon>Plakobranchidae</taxon>
        <taxon>Plakobranchus</taxon>
    </lineage>
</organism>
<keyword evidence="2" id="KW-1185">Reference proteome</keyword>
<dbReference type="Proteomes" id="UP000735302">
    <property type="component" value="Unassembled WGS sequence"/>
</dbReference>
<dbReference type="AlphaFoldDB" id="A0AAV3ZP24"/>
<dbReference type="EMBL" id="BLXT01002773">
    <property type="protein sequence ID" value="GFN97459.1"/>
    <property type="molecule type" value="Genomic_DNA"/>
</dbReference>